<comment type="caution">
    <text evidence="1">The sequence shown here is derived from an EMBL/GenBank/DDBJ whole genome shotgun (WGS) entry which is preliminary data.</text>
</comment>
<reference evidence="1 2" key="1">
    <citation type="journal article" date="2019" name="Mol. Ecol. Resour.">
        <title>Improving Illumina assemblies with Hi-C and long reads: an example with the North African dromedary.</title>
        <authorList>
            <person name="Elbers J.P."/>
            <person name="Rogers M.F."/>
            <person name="Perelman P.L."/>
            <person name="Proskuryakova A.A."/>
            <person name="Serdyukova N.A."/>
            <person name="Johnson W.E."/>
            <person name="Horin P."/>
            <person name="Corander J."/>
            <person name="Murphy D."/>
            <person name="Burger P.A."/>
        </authorList>
    </citation>
    <scope>NUCLEOTIDE SEQUENCE [LARGE SCALE GENOMIC DNA]</scope>
    <source>
        <strain evidence="1">Drom800</strain>
        <tissue evidence="1">Blood</tissue>
    </source>
</reference>
<sequence>MGMEYASYSGLCHELLKEPDGLEAGGGGCLPRMQSSEERSSDIKVVNRQMCTSKHKESMANVSFRSQRNLHAKVTTFSGKVCMDFG</sequence>
<evidence type="ECO:0000313" key="2">
    <source>
        <dbReference type="Proteomes" id="UP000299084"/>
    </source>
</evidence>
<dbReference type="AlphaFoldDB" id="A0A5N4CC25"/>
<gene>
    <name evidence="1" type="ORF">Cadr_000027381</name>
</gene>
<proteinExistence type="predicted"/>
<name>A0A5N4CC25_CAMDR</name>
<protein>
    <submittedName>
        <fullName evidence="1">Uncharacterized protein</fullName>
    </submittedName>
</protein>
<accession>A0A5N4CC25</accession>
<dbReference type="Proteomes" id="UP000299084">
    <property type="component" value="Unassembled WGS sequence"/>
</dbReference>
<dbReference type="EMBL" id="JWIN03000029">
    <property type="protein sequence ID" value="KAB1256458.1"/>
    <property type="molecule type" value="Genomic_DNA"/>
</dbReference>
<organism evidence="1 2">
    <name type="scientific">Camelus dromedarius</name>
    <name type="common">Dromedary</name>
    <name type="synonym">Arabian camel</name>
    <dbReference type="NCBI Taxonomy" id="9838"/>
    <lineage>
        <taxon>Eukaryota</taxon>
        <taxon>Metazoa</taxon>
        <taxon>Chordata</taxon>
        <taxon>Craniata</taxon>
        <taxon>Vertebrata</taxon>
        <taxon>Euteleostomi</taxon>
        <taxon>Mammalia</taxon>
        <taxon>Eutheria</taxon>
        <taxon>Laurasiatheria</taxon>
        <taxon>Artiodactyla</taxon>
        <taxon>Tylopoda</taxon>
        <taxon>Camelidae</taxon>
        <taxon>Camelus</taxon>
    </lineage>
</organism>
<evidence type="ECO:0000313" key="1">
    <source>
        <dbReference type="EMBL" id="KAB1256458.1"/>
    </source>
</evidence>
<keyword evidence="2" id="KW-1185">Reference proteome</keyword>